<gene>
    <name evidence="2" type="ORF">EP073_00015</name>
</gene>
<evidence type="ECO:0000313" key="3">
    <source>
        <dbReference type="Proteomes" id="UP000287502"/>
    </source>
</evidence>
<keyword evidence="3" id="KW-1185">Reference proteome</keyword>
<proteinExistence type="predicted"/>
<accession>A0A3R5UX07</accession>
<evidence type="ECO:0008006" key="4">
    <source>
        <dbReference type="Google" id="ProtNLM"/>
    </source>
</evidence>
<reference evidence="2 3" key="1">
    <citation type="submission" date="2019-01" db="EMBL/GenBank/DDBJ databases">
        <title>Geovibrio thiophilus DSM 11263, complete genome.</title>
        <authorList>
            <person name="Spring S."/>
            <person name="Bunk B."/>
            <person name="Sproer C."/>
        </authorList>
    </citation>
    <scope>NUCLEOTIDE SEQUENCE [LARGE SCALE GENOMIC DNA]</scope>
    <source>
        <strain evidence="2 3">DSM 11263</strain>
    </source>
</reference>
<keyword evidence="1" id="KW-0472">Membrane</keyword>
<keyword evidence="1" id="KW-0812">Transmembrane</keyword>
<dbReference type="RefSeq" id="WP_128465130.1">
    <property type="nucleotide sequence ID" value="NZ_CP035108.1"/>
</dbReference>
<organism evidence="2 3">
    <name type="scientific">Geovibrio thiophilus</name>
    <dbReference type="NCBI Taxonomy" id="139438"/>
    <lineage>
        <taxon>Bacteria</taxon>
        <taxon>Pseudomonadati</taxon>
        <taxon>Deferribacterota</taxon>
        <taxon>Deferribacteres</taxon>
        <taxon>Deferribacterales</taxon>
        <taxon>Geovibrionaceae</taxon>
        <taxon>Geovibrio</taxon>
    </lineage>
</organism>
<name>A0A3R5UX07_9BACT</name>
<dbReference type="EMBL" id="CP035108">
    <property type="protein sequence ID" value="QAR31843.1"/>
    <property type="molecule type" value="Genomic_DNA"/>
</dbReference>
<sequence length="447" mass="48718">MKFLAAEFEGNRTDTASRSALFEKKKGMFSLAGIFSAKADDLISVKGSASLVISCGCPDFSAESVYAPAALKGNSLRLFLRSKSLKNGEKSMVVPGKCSLPEGAGEKECHVYIMPERTYEQESGLDYEQRASADIFTLSPAALCGISMTLYPDRTVAHAYADTGKIIIAVSAGESILYARTALCTEGTALADELGLTLTHMSKNKGIQPELILLSGMFATDGHTADAVRGTQTIQTVCAAPDGLLSECSFEDFHKIIIPFGAVLNGSRFDFTPEKYRKKKAFTKTMLSCNCALLVLLVALTAVNLHFFSSYKTKTEKLTESASALRADREKTAEILASSPSAEYLLSYLELLADRNRNPIRHLKAVEPLIMHIGFDRVIISRSEPLVVASSKEFGTLNSLTDFEDEIKAEAERLRSLKYNVKNESRFSYDELTANVKLSITPRGAAE</sequence>
<keyword evidence="1" id="KW-1133">Transmembrane helix</keyword>
<dbReference type="Proteomes" id="UP000287502">
    <property type="component" value="Chromosome"/>
</dbReference>
<feature type="transmembrane region" description="Helical" evidence="1">
    <location>
        <begin position="287"/>
        <end position="308"/>
    </location>
</feature>
<protein>
    <recommendedName>
        <fullName evidence="4">GspL periplasmic domain-containing protein</fullName>
    </recommendedName>
</protein>
<dbReference type="OrthoDB" id="12408at2"/>
<dbReference type="AlphaFoldDB" id="A0A3R5UX07"/>
<evidence type="ECO:0000313" key="2">
    <source>
        <dbReference type="EMBL" id="QAR31843.1"/>
    </source>
</evidence>
<dbReference type="KEGG" id="gtl:EP073_00015"/>
<evidence type="ECO:0000256" key="1">
    <source>
        <dbReference type="SAM" id="Phobius"/>
    </source>
</evidence>